<sequence>MDTAQNFTGTLHVLDVQSREWFQQPSSTPRLYAACVLVGDQFLVWGGFNGTSTVNNTPIVFDLTKREWATAYKAPLYYDQGQVAVQPTQQEIPTTQPSSSSSSSNTPAILGGTLGSMALIALTVLAYLYRKWKSDLASWAQQSSTNDSGSSLQTKKSSLATASQCHLSDDSPVRNPHGLAEKASPGRDPQETKAMSGSSWEPHRNKNNPQLPYSEGAISPPLMT</sequence>
<comment type="caution">
    <text evidence="3">The sequence shown here is derived from an EMBL/GenBank/DDBJ whole genome shotgun (WGS) entry which is preliminary data.</text>
</comment>
<dbReference type="InterPro" id="IPR006652">
    <property type="entry name" value="Kelch_1"/>
</dbReference>
<accession>A0A9P6JES6</accession>
<keyword evidence="2" id="KW-1133">Transmembrane helix</keyword>
<evidence type="ECO:0000313" key="3">
    <source>
        <dbReference type="EMBL" id="KAF9968518.1"/>
    </source>
</evidence>
<evidence type="ECO:0000313" key="4">
    <source>
        <dbReference type="Proteomes" id="UP000738359"/>
    </source>
</evidence>
<name>A0A9P6JES6_MORAP</name>
<dbReference type="Proteomes" id="UP000738359">
    <property type="component" value="Unassembled WGS sequence"/>
</dbReference>
<proteinExistence type="predicted"/>
<keyword evidence="2" id="KW-0812">Transmembrane</keyword>
<dbReference type="EMBL" id="JAAAHY010000018">
    <property type="protein sequence ID" value="KAF9968518.1"/>
    <property type="molecule type" value="Genomic_DNA"/>
</dbReference>
<keyword evidence="4" id="KW-1185">Reference proteome</keyword>
<feature type="compositionally biased region" description="Polar residues" evidence="1">
    <location>
        <begin position="142"/>
        <end position="166"/>
    </location>
</feature>
<evidence type="ECO:0000256" key="1">
    <source>
        <dbReference type="SAM" id="MobiDB-lite"/>
    </source>
</evidence>
<dbReference type="Pfam" id="PF01344">
    <property type="entry name" value="Kelch_1"/>
    <property type="match status" value="1"/>
</dbReference>
<dbReference type="AlphaFoldDB" id="A0A9P6JES6"/>
<reference evidence="3" key="1">
    <citation type="journal article" date="2020" name="Fungal Divers.">
        <title>Resolving the Mortierellaceae phylogeny through synthesis of multi-gene phylogenetics and phylogenomics.</title>
        <authorList>
            <person name="Vandepol N."/>
            <person name="Liber J."/>
            <person name="Desiro A."/>
            <person name="Na H."/>
            <person name="Kennedy M."/>
            <person name="Barry K."/>
            <person name="Grigoriev I.V."/>
            <person name="Miller A.N."/>
            <person name="O'Donnell K."/>
            <person name="Stajich J.E."/>
            <person name="Bonito G."/>
        </authorList>
    </citation>
    <scope>NUCLEOTIDE SEQUENCE</scope>
    <source>
        <strain evidence="3">CK1249</strain>
    </source>
</reference>
<evidence type="ECO:0008006" key="5">
    <source>
        <dbReference type="Google" id="ProtNLM"/>
    </source>
</evidence>
<dbReference type="SUPFAM" id="SSF50965">
    <property type="entry name" value="Galactose oxidase, central domain"/>
    <property type="match status" value="1"/>
</dbReference>
<dbReference type="OrthoDB" id="10251809at2759"/>
<organism evidence="3 4">
    <name type="scientific">Mortierella alpina</name>
    <name type="common">Oleaginous fungus</name>
    <name type="synonym">Mortierella renispora</name>
    <dbReference type="NCBI Taxonomy" id="64518"/>
    <lineage>
        <taxon>Eukaryota</taxon>
        <taxon>Fungi</taxon>
        <taxon>Fungi incertae sedis</taxon>
        <taxon>Mucoromycota</taxon>
        <taxon>Mortierellomycotina</taxon>
        <taxon>Mortierellomycetes</taxon>
        <taxon>Mortierellales</taxon>
        <taxon>Mortierellaceae</taxon>
        <taxon>Mortierella</taxon>
    </lineage>
</organism>
<feature type="transmembrane region" description="Helical" evidence="2">
    <location>
        <begin position="108"/>
        <end position="129"/>
    </location>
</feature>
<gene>
    <name evidence="3" type="ORF">BGZ70_003079</name>
</gene>
<dbReference type="InterPro" id="IPR011043">
    <property type="entry name" value="Gal_Oxase/kelch_b-propeller"/>
</dbReference>
<dbReference type="InterPro" id="IPR015915">
    <property type="entry name" value="Kelch-typ_b-propeller"/>
</dbReference>
<evidence type="ECO:0000256" key="2">
    <source>
        <dbReference type="SAM" id="Phobius"/>
    </source>
</evidence>
<protein>
    <recommendedName>
        <fullName evidence="5">Kelch repeat-containing protein</fullName>
    </recommendedName>
</protein>
<keyword evidence="2" id="KW-0472">Membrane</keyword>
<feature type="region of interest" description="Disordered" evidence="1">
    <location>
        <begin position="142"/>
        <end position="224"/>
    </location>
</feature>
<dbReference type="Gene3D" id="2.120.10.80">
    <property type="entry name" value="Kelch-type beta propeller"/>
    <property type="match status" value="1"/>
</dbReference>